<organism evidence="1">
    <name type="scientific">Ditylum brightwellii</name>
    <dbReference type="NCBI Taxonomy" id="49249"/>
    <lineage>
        <taxon>Eukaryota</taxon>
        <taxon>Sar</taxon>
        <taxon>Stramenopiles</taxon>
        <taxon>Ochrophyta</taxon>
        <taxon>Bacillariophyta</taxon>
        <taxon>Mediophyceae</taxon>
        <taxon>Lithodesmiophycidae</taxon>
        <taxon>Lithodesmiales</taxon>
        <taxon>Lithodesmiaceae</taxon>
        <taxon>Ditylum</taxon>
    </lineage>
</organism>
<dbReference type="EMBL" id="HBNS01059959">
    <property type="protein sequence ID" value="CAE4666470.1"/>
    <property type="molecule type" value="Transcribed_RNA"/>
</dbReference>
<name>A0A7S4W1Y7_9STRA</name>
<dbReference type="AlphaFoldDB" id="A0A7S4W1Y7"/>
<proteinExistence type="predicted"/>
<evidence type="ECO:0000313" key="1">
    <source>
        <dbReference type="EMBL" id="CAE4666470.1"/>
    </source>
</evidence>
<gene>
    <name evidence="1" type="ORF">DBRI00130_LOCUS43135</name>
</gene>
<reference evidence="1" key="1">
    <citation type="submission" date="2021-01" db="EMBL/GenBank/DDBJ databases">
        <authorList>
            <person name="Corre E."/>
            <person name="Pelletier E."/>
            <person name="Niang G."/>
            <person name="Scheremetjew M."/>
            <person name="Finn R."/>
            <person name="Kale V."/>
            <person name="Holt S."/>
            <person name="Cochrane G."/>
            <person name="Meng A."/>
            <person name="Brown T."/>
            <person name="Cohen L."/>
        </authorList>
    </citation>
    <scope>NUCLEOTIDE SEQUENCE</scope>
    <source>
        <strain evidence="1">GSO104</strain>
    </source>
</reference>
<evidence type="ECO:0008006" key="2">
    <source>
        <dbReference type="Google" id="ProtNLM"/>
    </source>
</evidence>
<accession>A0A7S4W1Y7</accession>
<sequence length="182" mass="20607">MKFHKFAFTITSITKRTIASSSPTTIMSTHASSPSFVVSKAATSKKEAAIQKANEYLEYSNQHALDKMLTMYDDTCSLYGTTGTKEELHTFQKSFYDSYGPSLHYDLNSPFYHREEGESGIHLVSFHFIRHWVDEGGEKKSWSSIDHDLIEELSLDGESMMVLKVEVRPVVCTDGDDDEENT</sequence>
<protein>
    <recommendedName>
        <fullName evidence="2">SnoaL-like domain-containing protein</fullName>
    </recommendedName>
</protein>